<evidence type="ECO:0000313" key="3">
    <source>
        <dbReference type="Proteomes" id="UP001341840"/>
    </source>
</evidence>
<dbReference type="SUPFAM" id="SSF53756">
    <property type="entry name" value="UDP-Glycosyltransferase/glycogen phosphorylase"/>
    <property type="match status" value="1"/>
</dbReference>
<organism evidence="2 3">
    <name type="scientific">Stylosanthes scabra</name>
    <dbReference type="NCBI Taxonomy" id="79078"/>
    <lineage>
        <taxon>Eukaryota</taxon>
        <taxon>Viridiplantae</taxon>
        <taxon>Streptophyta</taxon>
        <taxon>Embryophyta</taxon>
        <taxon>Tracheophyta</taxon>
        <taxon>Spermatophyta</taxon>
        <taxon>Magnoliopsida</taxon>
        <taxon>eudicotyledons</taxon>
        <taxon>Gunneridae</taxon>
        <taxon>Pentapetalae</taxon>
        <taxon>rosids</taxon>
        <taxon>fabids</taxon>
        <taxon>Fabales</taxon>
        <taxon>Fabaceae</taxon>
        <taxon>Papilionoideae</taxon>
        <taxon>50 kb inversion clade</taxon>
        <taxon>dalbergioids sensu lato</taxon>
        <taxon>Dalbergieae</taxon>
        <taxon>Pterocarpus clade</taxon>
        <taxon>Stylosanthes</taxon>
    </lineage>
</organism>
<dbReference type="PANTHER" id="PTHR11926">
    <property type="entry name" value="GLUCOSYL/GLUCURONOSYL TRANSFERASES"/>
    <property type="match status" value="1"/>
</dbReference>
<dbReference type="Proteomes" id="UP001341840">
    <property type="component" value="Unassembled WGS sequence"/>
</dbReference>
<sequence length="261" mass="29853">MEKENGKVVHCVVLAYPSQGHINPMIEFSKRLQHEGVKVTLVTTLFYVKSLKHFPPSMSLETISDGYDNGRHGEGLKHSVHREAFKQKGSQTLSELLDKCADSGYPVDCIIYDAFLPWALDVAKKFGILGAPYLTTNMPVNSIFYHLHKGKIRAPLTEDEILLPELPKLQQGDMPSFFSTYEEDASILDMLADQFSNIHDADWVLCNEFYEMEKEVIDWTMKLWPKLRTIGLNIPSMFLDKRLKDDQEYGVAQFKSEECLD</sequence>
<evidence type="ECO:0000256" key="1">
    <source>
        <dbReference type="ARBA" id="ARBA00009995"/>
    </source>
</evidence>
<feature type="non-terminal residue" evidence="2">
    <location>
        <position position="261"/>
    </location>
</feature>
<proteinExistence type="inferred from homology"/>
<gene>
    <name evidence="2" type="ORF">PIB30_041506</name>
</gene>
<comment type="caution">
    <text evidence="2">The sequence shown here is derived from an EMBL/GenBank/DDBJ whole genome shotgun (WGS) entry which is preliminary data.</text>
</comment>
<protein>
    <submittedName>
        <fullName evidence="2">Uncharacterized protein</fullName>
    </submittedName>
</protein>
<comment type="similarity">
    <text evidence="1">Belongs to the UDP-glycosyltransferase family.</text>
</comment>
<keyword evidence="3" id="KW-1185">Reference proteome</keyword>
<accession>A0ABU6UH01</accession>
<dbReference type="EMBL" id="JASCZI010121059">
    <property type="protein sequence ID" value="MED6159353.1"/>
    <property type="molecule type" value="Genomic_DNA"/>
</dbReference>
<reference evidence="2 3" key="1">
    <citation type="journal article" date="2023" name="Plants (Basel)">
        <title>Bridging the Gap: Combining Genomics and Transcriptomics Approaches to Understand Stylosanthes scabra, an Orphan Legume from the Brazilian Caatinga.</title>
        <authorList>
            <person name="Ferreira-Neto J.R.C."/>
            <person name="da Silva M.D."/>
            <person name="Binneck E."/>
            <person name="de Melo N.F."/>
            <person name="da Silva R.H."/>
            <person name="de Melo A.L.T.M."/>
            <person name="Pandolfi V."/>
            <person name="Bustamante F.O."/>
            <person name="Brasileiro-Vidal A.C."/>
            <person name="Benko-Iseppon A.M."/>
        </authorList>
    </citation>
    <scope>NUCLEOTIDE SEQUENCE [LARGE SCALE GENOMIC DNA]</scope>
    <source>
        <tissue evidence="2">Leaves</tissue>
    </source>
</reference>
<name>A0ABU6UH01_9FABA</name>
<dbReference type="Gene3D" id="3.40.50.2000">
    <property type="entry name" value="Glycogen Phosphorylase B"/>
    <property type="match status" value="1"/>
</dbReference>
<dbReference type="PANTHER" id="PTHR11926:SF1545">
    <property type="entry name" value="GLYCOSYLTRANSFERASE"/>
    <property type="match status" value="1"/>
</dbReference>
<evidence type="ECO:0000313" key="2">
    <source>
        <dbReference type="EMBL" id="MED6159353.1"/>
    </source>
</evidence>